<accession>A0ABQ4Y486</accession>
<feature type="region of interest" description="Disordered" evidence="1">
    <location>
        <begin position="310"/>
        <end position="381"/>
    </location>
</feature>
<dbReference type="Pfam" id="PF07727">
    <property type="entry name" value="RVT_2"/>
    <property type="match status" value="1"/>
</dbReference>
<dbReference type="SUPFAM" id="SSF56672">
    <property type="entry name" value="DNA/RNA polymerases"/>
    <property type="match status" value="1"/>
</dbReference>
<evidence type="ECO:0000256" key="1">
    <source>
        <dbReference type="SAM" id="MobiDB-lite"/>
    </source>
</evidence>
<dbReference type="InterPro" id="IPR036397">
    <property type="entry name" value="RNaseH_sf"/>
</dbReference>
<organism evidence="3 4">
    <name type="scientific">Tanacetum coccineum</name>
    <dbReference type="NCBI Taxonomy" id="301880"/>
    <lineage>
        <taxon>Eukaryota</taxon>
        <taxon>Viridiplantae</taxon>
        <taxon>Streptophyta</taxon>
        <taxon>Embryophyta</taxon>
        <taxon>Tracheophyta</taxon>
        <taxon>Spermatophyta</taxon>
        <taxon>Magnoliopsida</taxon>
        <taxon>eudicotyledons</taxon>
        <taxon>Gunneridae</taxon>
        <taxon>Pentapetalae</taxon>
        <taxon>asterids</taxon>
        <taxon>campanulids</taxon>
        <taxon>Asterales</taxon>
        <taxon>Asteraceae</taxon>
        <taxon>Asteroideae</taxon>
        <taxon>Anthemideae</taxon>
        <taxon>Anthemidinae</taxon>
        <taxon>Tanacetum</taxon>
    </lineage>
</organism>
<comment type="caution">
    <text evidence="3">The sequence shown here is derived from an EMBL/GenBank/DDBJ whole genome shotgun (WGS) entry which is preliminary data.</text>
</comment>
<gene>
    <name evidence="3" type="ORF">Tco_0705315</name>
</gene>
<feature type="compositionally biased region" description="Basic and acidic residues" evidence="1">
    <location>
        <begin position="322"/>
        <end position="332"/>
    </location>
</feature>
<dbReference type="EMBL" id="BQNB010010082">
    <property type="protein sequence ID" value="GJS72474.1"/>
    <property type="molecule type" value="Genomic_DNA"/>
</dbReference>
<dbReference type="Gene3D" id="3.30.420.10">
    <property type="entry name" value="Ribonuclease H-like superfamily/Ribonuclease H"/>
    <property type="match status" value="1"/>
</dbReference>
<name>A0ABQ4Y486_9ASTR</name>
<reference evidence="3" key="2">
    <citation type="submission" date="2022-01" db="EMBL/GenBank/DDBJ databases">
        <authorList>
            <person name="Yamashiro T."/>
            <person name="Shiraishi A."/>
            <person name="Satake H."/>
            <person name="Nakayama K."/>
        </authorList>
    </citation>
    <scope>NUCLEOTIDE SEQUENCE</scope>
</reference>
<reference evidence="3" key="1">
    <citation type="journal article" date="2022" name="Int. J. Mol. Sci.">
        <title>Draft Genome of Tanacetum Coccineum: Genomic Comparison of Closely Related Tanacetum-Family Plants.</title>
        <authorList>
            <person name="Yamashiro T."/>
            <person name="Shiraishi A."/>
            <person name="Nakayama K."/>
            <person name="Satake H."/>
        </authorList>
    </citation>
    <scope>NUCLEOTIDE SEQUENCE</scope>
</reference>
<evidence type="ECO:0000313" key="3">
    <source>
        <dbReference type="EMBL" id="GJS72474.1"/>
    </source>
</evidence>
<sequence length="944" mass="107403">MSNDEILNAQTEARKPENINSEDVGGMLVENAKFPEAIREQKLEPRADGTLCLNGRSWLPCYGDLRTVIMHESHKSNTSISPGFDKCIKTKVERLWVQNLDMSNRIYHPQTDEQSERTIQTLEDMLRACAIDFGKGWVNHLPLVEFSYNNSYHASIKAAPFEHFYGRKVSLNLFVGLKLEKPDTLPRTIPRNTEKIFQIKQRMASRSTVPLDGLHLDDKLHFVEEPVEIVDREVKRLKRSRIPLVKVRWNSKRGPEYTWEREDQFKKKYPHLFAKITPSSSAALCDGYIGGFEIGCQALKDFCPDAAPRTDADDGLQDENDATEKSHDDSSLKDNGTADQQVNTARPEINTGSREVSTALPEVNTATPEDLVGPSPATEDTQVEDQEIELGNIPQSYAVPNTPHTRIHKDHPIEHVIGDVQSSVQTRRMKTSYSELGFLSAIYEGKSHQDLHTCLFACFLSQEEPKRVSKALSDPAWVEAMQEELLQFKLQKVWILVDLPKGHRAIGTKWVYRNKKDERGIVIRNKARLVAQGHTQEEGIDYDEVFAPVARIEAIRMFLAYASYMGFMVYQMDVKSAFLYGQIEEEVYVCQPPGFEDPDHPDKVYKVVKALYGLHQAPRAWYDTLANYLLCNGFQRGKIDQTLFIKRKQGHILLVQIYVDDIIFGSTKKELCDEFEKLMNDKFQMSSMGELTFFLGLQVQQKNKGIFISQDKYVHEILRKYNYTDVKSASTPTDLEKPLVQDGDAADVDEHLYRSMIGSLMYLTASRPDIIYLKGKPSLGLWYSKDSPLELVAYTDSDYAGATQDRKSTTGGCQFLGNRLISWQCKKQTVVATSTTEAEYVAAASCCGQVLWIQNQLLDYGYNFMNTVIYIDNNSTICIIENPVQHSKTKHIEIRHHFIRDCNAKKLIQMAKIDTEHNVADLLTKGFDAGRFQYLVSSIGMLNP</sequence>
<dbReference type="InterPro" id="IPR043502">
    <property type="entry name" value="DNA/RNA_pol_sf"/>
</dbReference>
<evidence type="ECO:0000313" key="4">
    <source>
        <dbReference type="Proteomes" id="UP001151760"/>
    </source>
</evidence>
<dbReference type="SUPFAM" id="SSF53098">
    <property type="entry name" value="Ribonuclease H-like"/>
    <property type="match status" value="1"/>
</dbReference>
<dbReference type="InterPro" id="IPR013103">
    <property type="entry name" value="RVT_2"/>
</dbReference>
<dbReference type="Proteomes" id="UP001151760">
    <property type="component" value="Unassembled WGS sequence"/>
</dbReference>
<evidence type="ECO:0000259" key="2">
    <source>
        <dbReference type="Pfam" id="PF07727"/>
    </source>
</evidence>
<dbReference type="PANTHER" id="PTHR11439">
    <property type="entry name" value="GAG-POL-RELATED RETROTRANSPOSON"/>
    <property type="match status" value="1"/>
</dbReference>
<feature type="domain" description="Reverse transcriptase Ty1/copia-type" evidence="2">
    <location>
        <begin position="492"/>
        <end position="733"/>
    </location>
</feature>
<proteinExistence type="predicted"/>
<dbReference type="CDD" id="cd09272">
    <property type="entry name" value="RNase_HI_RT_Ty1"/>
    <property type="match status" value="1"/>
</dbReference>
<dbReference type="PANTHER" id="PTHR11439:SF495">
    <property type="entry name" value="REVERSE TRANSCRIPTASE, RNA-DEPENDENT DNA POLYMERASE-RELATED"/>
    <property type="match status" value="1"/>
</dbReference>
<dbReference type="InterPro" id="IPR012337">
    <property type="entry name" value="RNaseH-like_sf"/>
</dbReference>
<protein>
    <submittedName>
        <fullName evidence="3">Ribonuclease H-like domain-containing protein</fullName>
    </submittedName>
</protein>
<keyword evidence="4" id="KW-1185">Reference proteome</keyword>
<feature type="compositionally biased region" description="Polar residues" evidence="1">
    <location>
        <begin position="333"/>
        <end position="356"/>
    </location>
</feature>